<dbReference type="CDD" id="cd04301">
    <property type="entry name" value="NAT_SF"/>
    <property type="match status" value="1"/>
</dbReference>
<dbReference type="SUPFAM" id="SSF55729">
    <property type="entry name" value="Acyl-CoA N-acyltransferases (Nat)"/>
    <property type="match status" value="1"/>
</dbReference>
<dbReference type="EMBL" id="SPRC01000013">
    <property type="protein sequence ID" value="TIB80847.1"/>
    <property type="molecule type" value="Genomic_DNA"/>
</dbReference>
<dbReference type="Gene3D" id="3.40.630.30">
    <property type="match status" value="1"/>
</dbReference>
<dbReference type="InterPro" id="IPR000182">
    <property type="entry name" value="GNAT_dom"/>
</dbReference>
<dbReference type="InterPro" id="IPR029028">
    <property type="entry name" value="Alpha/beta_knot_MTases"/>
</dbReference>
<dbReference type="PANTHER" id="PTHR12636">
    <property type="entry name" value="NEP1/MRA1"/>
    <property type="match status" value="1"/>
</dbReference>
<keyword evidence="9" id="KW-0694">RNA-binding</keyword>
<dbReference type="InterPro" id="IPR016181">
    <property type="entry name" value="Acyl_CoA_acyltransferase"/>
</dbReference>
<evidence type="ECO:0000256" key="3">
    <source>
        <dbReference type="ARBA" id="ARBA00022517"/>
    </source>
</evidence>
<protein>
    <submittedName>
        <fullName evidence="14">Autophagy protein 6</fullName>
    </submittedName>
</protein>
<dbReference type="GO" id="GO:0070037">
    <property type="term" value="F:rRNA (pseudouridine) methyltransferase activity"/>
    <property type="evidence" value="ECO:0007669"/>
    <property type="project" value="InterPro"/>
</dbReference>
<dbReference type="GO" id="GO:0019843">
    <property type="term" value="F:rRNA binding"/>
    <property type="evidence" value="ECO:0007669"/>
    <property type="project" value="UniProtKB-KW"/>
</dbReference>
<evidence type="ECO:0000313" key="14">
    <source>
        <dbReference type="EMBL" id="TIC31696.1"/>
    </source>
</evidence>
<dbReference type="CDD" id="cd18088">
    <property type="entry name" value="Nep1-like"/>
    <property type="match status" value="1"/>
</dbReference>
<dbReference type="GO" id="GO:0032040">
    <property type="term" value="C:small-subunit processome"/>
    <property type="evidence" value="ECO:0007669"/>
    <property type="project" value="TreeGrafter"/>
</dbReference>
<dbReference type="Pfam" id="PF17675">
    <property type="entry name" value="APG6_N"/>
    <property type="match status" value="1"/>
</dbReference>
<dbReference type="GO" id="GO:0016747">
    <property type="term" value="F:acyltransferase activity, transferring groups other than amino-acyl groups"/>
    <property type="evidence" value="ECO:0007669"/>
    <property type="project" value="InterPro"/>
</dbReference>
<dbReference type="InterPro" id="IPR041691">
    <property type="entry name" value="Atg6/beclin_CC"/>
</dbReference>
<name>A0A4T0R1V9_9BASI</name>
<dbReference type="PROSITE" id="PS51186">
    <property type="entry name" value="GNAT"/>
    <property type="match status" value="1"/>
</dbReference>
<dbReference type="Pfam" id="PF04111">
    <property type="entry name" value="APG6"/>
    <property type="match status" value="1"/>
</dbReference>
<feature type="domain" description="N-acetyltransferase" evidence="12">
    <location>
        <begin position="228"/>
        <end position="364"/>
    </location>
</feature>
<organism evidence="14 15">
    <name type="scientific">Wallemia mellicola</name>
    <dbReference type="NCBI Taxonomy" id="1708541"/>
    <lineage>
        <taxon>Eukaryota</taxon>
        <taxon>Fungi</taxon>
        <taxon>Dikarya</taxon>
        <taxon>Basidiomycota</taxon>
        <taxon>Wallemiomycotina</taxon>
        <taxon>Wallemiomycetes</taxon>
        <taxon>Wallemiales</taxon>
        <taxon>Wallemiaceae</taxon>
        <taxon>Wallemia</taxon>
    </lineage>
</organism>
<gene>
    <name evidence="14" type="ORF">E3Q10_01516</name>
    <name evidence="13" type="ORF">E3Q22_01661</name>
</gene>
<evidence type="ECO:0000313" key="15">
    <source>
        <dbReference type="Proteomes" id="UP000305647"/>
    </source>
</evidence>
<keyword evidence="11" id="KW-0175">Coiled coil</keyword>
<evidence type="ECO:0000256" key="8">
    <source>
        <dbReference type="ARBA" id="ARBA00022730"/>
    </source>
</evidence>
<dbReference type="Gene3D" id="3.40.1280.10">
    <property type="match status" value="1"/>
</dbReference>
<dbReference type="Proteomes" id="UP000310685">
    <property type="component" value="Unassembled WGS sequence"/>
</dbReference>
<dbReference type="PANTHER" id="PTHR12636:SF5">
    <property type="entry name" value="RIBOSOMAL RNA SMALL SUBUNIT METHYLTRANSFERASE NEP1"/>
    <property type="match status" value="1"/>
</dbReference>
<evidence type="ECO:0000256" key="7">
    <source>
        <dbReference type="ARBA" id="ARBA00022691"/>
    </source>
</evidence>
<dbReference type="Gene3D" id="1.10.418.40">
    <property type="entry name" value="Autophagy protein 6/Beclin 1"/>
    <property type="match status" value="1"/>
</dbReference>
<dbReference type="FunFam" id="3.40.1280.10:FF:000003">
    <property type="entry name" value="Ribosomal RNA small subunit methyltransferase"/>
    <property type="match status" value="1"/>
</dbReference>
<keyword evidence="3" id="KW-0690">Ribosome biogenesis</keyword>
<dbReference type="InterPro" id="IPR038274">
    <property type="entry name" value="Atg6/Beclin_C_sf"/>
</dbReference>
<evidence type="ECO:0000256" key="1">
    <source>
        <dbReference type="ARBA" id="ARBA00004604"/>
    </source>
</evidence>
<dbReference type="AlphaFoldDB" id="A0A4T0R1V9"/>
<keyword evidence="10" id="KW-0539">Nucleus</keyword>
<accession>A0A4T0R1V9</accession>
<comment type="similarity">
    <text evidence="2">Belongs to the class IV-like SAM-binding methyltransferase superfamily. RNA methyltransferase NEP1 family.</text>
</comment>
<comment type="subcellular location">
    <subcellularLocation>
        <location evidence="1">Nucleus</location>
        <location evidence="1">Nucleolus</location>
    </subcellularLocation>
</comment>
<keyword evidence="5" id="KW-0489">Methyltransferase</keyword>
<dbReference type="InterPro" id="IPR005304">
    <property type="entry name" value="Rbsml_bgen_MeTrfase_EMG1/NEP1"/>
</dbReference>
<keyword evidence="4" id="KW-0698">rRNA processing</keyword>
<dbReference type="Proteomes" id="UP000305647">
    <property type="component" value="Unassembled WGS sequence"/>
</dbReference>
<keyword evidence="6" id="KW-0808">Transferase</keyword>
<evidence type="ECO:0000313" key="16">
    <source>
        <dbReference type="Proteomes" id="UP000310685"/>
    </source>
</evidence>
<dbReference type="SUPFAM" id="SSF75217">
    <property type="entry name" value="alpha/beta knot"/>
    <property type="match status" value="1"/>
</dbReference>
<evidence type="ECO:0000256" key="2">
    <source>
        <dbReference type="ARBA" id="ARBA00008115"/>
    </source>
</evidence>
<dbReference type="Pfam" id="PF03587">
    <property type="entry name" value="EMG1"/>
    <property type="match status" value="1"/>
</dbReference>
<evidence type="ECO:0000256" key="5">
    <source>
        <dbReference type="ARBA" id="ARBA00022603"/>
    </source>
</evidence>
<keyword evidence="7" id="KW-0949">S-adenosyl-L-methionine</keyword>
<keyword evidence="8" id="KW-0699">rRNA-binding</keyword>
<proteinExistence type="inferred from homology"/>
<evidence type="ECO:0000313" key="13">
    <source>
        <dbReference type="EMBL" id="TIB80847.1"/>
    </source>
</evidence>
<comment type="caution">
    <text evidence="14">The sequence shown here is derived from an EMBL/GenBank/DDBJ whole genome shotgun (WGS) entry which is preliminary data.</text>
</comment>
<dbReference type="InterPro" id="IPR029026">
    <property type="entry name" value="tRNA_m1G_MTases_N"/>
</dbReference>
<dbReference type="GO" id="GO:0070475">
    <property type="term" value="P:rRNA base methylation"/>
    <property type="evidence" value="ECO:0007669"/>
    <property type="project" value="InterPro"/>
</dbReference>
<evidence type="ECO:0000256" key="6">
    <source>
        <dbReference type="ARBA" id="ARBA00022679"/>
    </source>
</evidence>
<evidence type="ECO:0000256" key="9">
    <source>
        <dbReference type="ARBA" id="ARBA00022884"/>
    </source>
</evidence>
<sequence>MDLDPQQPRIPKTKLEKENTRRLIVVLENACLETYKLSSGSSTRNGEAKYALLNCDEHQGILAKMKRDISDARPDITHQCLLTLLDSPLNKAGLMQVFIHTSQGVLIEVNPQVRIPRTFKRFSGLMVQLLHKLKIIQMNGSEVLLKVIKNPITDHLPINCHKITLSGDAPTTKITDYLPTIPKDKSICVFVGAMAHGQDNFADAIVDEKVSISNYSLSASVACVMSDITYTHLKKEDIEALQLLHKQTLTGVPPDSGFYLTMQLVSDCLCLVGKNDAGEILSFITGRCVEGIVHVLTLSVSEKYRRQGIATTLIRKLLSELSEDEIARVEIHTGGSTDEANVFCTSLGLEERHLPDHLKAENGTSYHVGSTSVNILQSSLNSNRVNIPDITQNNSGTGTPNSRRVIRKPTNLGDSYIDIKEDDMHESESPAVIRMKLFAILTTKSDISHPLCIDCANTALDLLTDEFDDLKRERDAYISFDSVATSIKDQFESQADDDETIRLIERLEKETTEKKSKLDELEKEKLNLEREMRELDAEEEELQGEETAYLRQRSTRLLDDQESIQDQISEQHSLNEAQAELARLERTNVWADVFTISSDSGIGTIAGLRLGRINQNVEWSEINAAWGHLALLLYSVANKLNFEFMNARIIPLGSFSKIEKATLTQNVLKWETLELYHPGSALSMLHTRRFDQAMITFLDMLRQLLDWISARDMTVKWPYKITKERIGDNSIRLPGQFTGDKTADEEWTRALRGLLGTSKVLVQWTTSE</sequence>
<reference evidence="15 16" key="1">
    <citation type="submission" date="2019-03" db="EMBL/GenBank/DDBJ databases">
        <title>Sequencing 25 genomes of Wallemia mellicola.</title>
        <authorList>
            <person name="Gostincar C."/>
        </authorList>
    </citation>
    <scope>NUCLEOTIDE SEQUENCE [LARGE SCALE GENOMIC DNA]</scope>
    <source>
        <strain evidence="13 16">EXF-6152</strain>
        <strain evidence="14 15">EXF-8738</strain>
    </source>
</reference>
<dbReference type="InterPro" id="IPR040455">
    <property type="entry name" value="Atg6_BARA"/>
</dbReference>
<evidence type="ECO:0000259" key="12">
    <source>
        <dbReference type="PROSITE" id="PS51186"/>
    </source>
</evidence>
<feature type="coiled-coil region" evidence="11">
    <location>
        <begin position="504"/>
        <end position="587"/>
    </location>
</feature>
<dbReference type="EMBL" id="SPRO01000011">
    <property type="protein sequence ID" value="TIC31696.1"/>
    <property type="molecule type" value="Genomic_DNA"/>
</dbReference>
<evidence type="ECO:0000256" key="11">
    <source>
        <dbReference type="SAM" id="Coils"/>
    </source>
</evidence>
<evidence type="ECO:0000256" key="4">
    <source>
        <dbReference type="ARBA" id="ARBA00022552"/>
    </source>
</evidence>
<evidence type="ECO:0000256" key="10">
    <source>
        <dbReference type="ARBA" id="ARBA00023242"/>
    </source>
</evidence>
<dbReference type="Pfam" id="PF00583">
    <property type="entry name" value="Acetyltransf_1"/>
    <property type="match status" value="1"/>
</dbReference>